<accession>R0LPT3</accession>
<proteinExistence type="predicted"/>
<gene>
    <name evidence="1" type="ORF">Anapl_02392</name>
</gene>
<dbReference type="AlphaFoldDB" id="R0LPT3"/>
<evidence type="ECO:0000313" key="2">
    <source>
        <dbReference type="Proteomes" id="UP000296049"/>
    </source>
</evidence>
<keyword evidence="2" id="KW-1185">Reference proteome</keyword>
<dbReference type="EMBL" id="KB742969">
    <property type="protein sequence ID" value="EOB02378.1"/>
    <property type="molecule type" value="Genomic_DNA"/>
</dbReference>
<name>R0LPT3_ANAPL</name>
<reference evidence="2" key="1">
    <citation type="journal article" date="2013" name="Nat. Genet.">
        <title>The duck genome and transcriptome provide insight into an avian influenza virus reservoir species.</title>
        <authorList>
            <person name="Huang Y."/>
            <person name="Li Y."/>
            <person name="Burt D.W."/>
            <person name="Chen H."/>
            <person name="Zhang Y."/>
            <person name="Qian W."/>
            <person name="Kim H."/>
            <person name="Gan S."/>
            <person name="Zhao Y."/>
            <person name="Li J."/>
            <person name="Yi K."/>
            <person name="Feng H."/>
            <person name="Zhu P."/>
            <person name="Li B."/>
            <person name="Liu Q."/>
            <person name="Fairley S."/>
            <person name="Magor K.E."/>
            <person name="Du Z."/>
            <person name="Hu X."/>
            <person name="Goodman L."/>
            <person name="Tafer H."/>
            <person name="Vignal A."/>
            <person name="Lee T."/>
            <person name="Kim K.W."/>
            <person name="Sheng Z."/>
            <person name="An Y."/>
            <person name="Searle S."/>
            <person name="Herrero J."/>
            <person name="Groenen M.A."/>
            <person name="Crooijmans R.P."/>
            <person name="Faraut T."/>
            <person name="Cai Q."/>
            <person name="Webster R.G."/>
            <person name="Aldridge J.R."/>
            <person name="Warren W.C."/>
            <person name="Bartschat S."/>
            <person name="Kehr S."/>
            <person name="Marz M."/>
            <person name="Stadler P.F."/>
            <person name="Smith J."/>
            <person name="Kraus R.H."/>
            <person name="Zhao Y."/>
            <person name="Ren L."/>
            <person name="Fei J."/>
            <person name="Morisson M."/>
            <person name="Kaiser P."/>
            <person name="Griffin D.K."/>
            <person name="Rao M."/>
            <person name="Pitel F."/>
            <person name="Wang J."/>
            <person name="Li N."/>
        </authorList>
    </citation>
    <scope>NUCLEOTIDE SEQUENCE [LARGE SCALE GENOMIC DNA]</scope>
</reference>
<dbReference type="Proteomes" id="UP000296049">
    <property type="component" value="Unassembled WGS sequence"/>
</dbReference>
<organism evidence="1 2">
    <name type="scientific">Anas platyrhynchos</name>
    <name type="common">Mallard</name>
    <name type="synonym">Anas boschas</name>
    <dbReference type="NCBI Taxonomy" id="8839"/>
    <lineage>
        <taxon>Eukaryota</taxon>
        <taxon>Metazoa</taxon>
        <taxon>Chordata</taxon>
        <taxon>Craniata</taxon>
        <taxon>Vertebrata</taxon>
        <taxon>Euteleostomi</taxon>
        <taxon>Archelosauria</taxon>
        <taxon>Archosauria</taxon>
        <taxon>Dinosauria</taxon>
        <taxon>Saurischia</taxon>
        <taxon>Theropoda</taxon>
        <taxon>Coelurosauria</taxon>
        <taxon>Aves</taxon>
        <taxon>Neognathae</taxon>
        <taxon>Galloanserae</taxon>
        <taxon>Anseriformes</taxon>
        <taxon>Anatidae</taxon>
        <taxon>Anatinae</taxon>
        <taxon>Anas</taxon>
    </lineage>
</organism>
<sequence length="178" mass="18226">MPEFDEGKHSATQPFAAPLLGVSAGGMLFSRHVSKELCGQQPCPVLPEAALAGGDTAAAGWQRPQPRGAAGTCACSVPGEEAGRAAPQATGLQVLQNGVRNQLQIGTRDPRANPSQGNFMKGQAGKLGLLVNSQEGERSSVGSCARGGGDGGDLERAAHVVVPGLKGDRDSSWMCTHE</sequence>
<evidence type="ECO:0000313" key="1">
    <source>
        <dbReference type="EMBL" id="EOB02378.1"/>
    </source>
</evidence>
<protein>
    <submittedName>
        <fullName evidence="1">Uncharacterized protein</fullName>
    </submittedName>
</protein>